<dbReference type="EMBL" id="JAVHNS010000022">
    <property type="protein sequence ID" value="KAK6329609.1"/>
    <property type="molecule type" value="Genomic_DNA"/>
</dbReference>
<comment type="caution">
    <text evidence="2">The sequence shown here is derived from an EMBL/GenBank/DDBJ whole genome shotgun (WGS) entry which is preliminary data.</text>
</comment>
<dbReference type="PANTHER" id="PTHR10887:SF495">
    <property type="entry name" value="HELICASE SENATAXIN ISOFORM X1-RELATED"/>
    <property type="match status" value="1"/>
</dbReference>
<name>A0AAV9TVV8_9PEZI</name>
<keyword evidence="2" id="KW-0347">Helicase</keyword>
<feature type="domain" description="DNA2/NAM7 helicase helicase" evidence="1">
    <location>
        <begin position="50"/>
        <end position="125"/>
    </location>
</feature>
<dbReference type="Proteomes" id="UP001373714">
    <property type="component" value="Unassembled WGS sequence"/>
</dbReference>
<reference evidence="2 3" key="1">
    <citation type="submission" date="2019-10" db="EMBL/GenBank/DDBJ databases">
        <authorList>
            <person name="Palmer J.M."/>
        </authorList>
    </citation>
    <scope>NUCLEOTIDE SEQUENCE [LARGE SCALE GENOMIC DNA]</scope>
    <source>
        <strain evidence="2 3">TWF730</strain>
    </source>
</reference>
<keyword evidence="2" id="KW-0547">Nucleotide-binding</keyword>
<protein>
    <submittedName>
        <fullName evidence="2">DEAD-box type RNA helicase</fullName>
    </submittedName>
</protein>
<evidence type="ECO:0000313" key="3">
    <source>
        <dbReference type="Proteomes" id="UP001373714"/>
    </source>
</evidence>
<dbReference type="GO" id="GO:0001147">
    <property type="term" value="F:transcription termination site sequence-specific DNA binding"/>
    <property type="evidence" value="ECO:0007669"/>
    <property type="project" value="TreeGrafter"/>
</dbReference>
<keyword evidence="3" id="KW-1185">Reference proteome</keyword>
<keyword evidence="2" id="KW-0378">Hydrolase</keyword>
<dbReference type="Pfam" id="PF13086">
    <property type="entry name" value="AAA_11"/>
    <property type="match status" value="1"/>
</dbReference>
<proteinExistence type="predicted"/>
<dbReference type="AlphaFoldDB" id="A0AAV9TVV8"/>
<dbReference type="InterPro" id="IPR041677">
    <property type="entry name" value="DNA2/NAM7_AAA_11"/>
</dbReference>
<dbReference type="SUPFAM" id="SSF52540">
    <property type="entry name" value="P-loop containing nucleoside triphosphate hydrolases"/>
    <property type="match status" value="1"/>
</dbReference>
<dbReference type="PANTHER" id="PTHR10887">
    <property type="entry name" value="DNA2/NAM7 HELICASE FAMILY"/>
    <property type="match status" value="1"/>
</dbReference>
<dbReference type="GO" id="GO:0004386">
    <property type="term" value="F:helicase activity"/>
    <property type="evidence" value="ECO:0007669"/>
    <property type="project" value="UniProtKB-KW"/>
</dbReference>
<keyword evidence="2" id="KW-0067">ATP-binding</keyword>
<evidence type="ECO:0000259" key="1">
    <source>
        <dbReference type="Pfam" id="PF13086"/>
    </source>
</evidence>
<dbReference type="GO" id="GO:0016604">
    <property type="term" value="C:nuclear body"/>
    <property type="evidence" value="ECO:0007669"/>
    <property type="project" value="TreeGrafter"/>
</dbReference>
<dbReference type="Gene3D" id="3.40.50.300">
    <property type="entry name" value="P-loop containing nucleotide triphosphate hydrolases"/>
    <property type="match status" value="1"/>
</dbReference>
<sequence length="201" mass="22882">MVVKAVLASASYNRIIVCAEQNTALERIFEFVMDVLDATTTKVLYLQGRKLERSKNSRLRDLDIIFATLDMIQRELESTMFPANFVLLDEAASTSELDTLIPITKFNKTLARLVLVGDPLQLQPFSPATDPITRCSLFLHCQISGWPIARLIDNYRMHTKAAAPIRNIFYNSDSMMFWGLMRHSNTNTFYFQSTDSAKLMA</sequence>
<dbReference type="InterPro" id="IPR045055">
    <property type="entry name" value="DNA2/NAM7-like"/>
</dbReference>
<gene>
    <name evidence="2" type="primary">SEN1</name>
    <name evidence="2" type="ORF">TWF730_006155</name>
</gene>
<dbReference type="GO" id="GO:0006369">
    <property type="term" value="P:termination of RNA polymerase II transcription"/>
    <property type="evidence" value="ECO:0007669"/>
    <property type="project" value="TreeGrafter"/>
</dbReference>
<dbReference type="InterPro" id="IPR027417">
    <property type="entry name" value="P-loop_NTPase"/>
</dbReference>
<accession>A0AAV9TVV8</accession>
<evidence type="ECO:0000313" key="2">
    <source>
        <dbReference type="EMBL" id="KAK6329609.1"/>
    </source>
</evidence>
<organism evidence="2 3">
    <name type="scientific">Orbilia blumenaviensis</name>
    <dbReference type="NCBI Taxonomy" id="1796055"/>
    <lineage>
        <taxon>Eukaryota</taxon>
        <taxon>Fungi</taxon>
        <taxon>Dikarya</taxon>
        <taxon>Ascomycota</taxon>
        <taxon>Pezizomycotina</taxon>
        <taxon>Orbiliomycetes</taxon>
        <taxon>Orbiliales</taxon>
        <taxon>Orbiliaceae</taxon>
        <taxon>Orbilia</taxon>
    </lineage>
</organism>